<evidence type="ECO:0000313" key="2">
    <source>
        <dbReference type="Proteomes" id="UP000518300"/>
    </source>
</evidence>
<accession>A0A848LEU5</accession>
<gene>
    <name evidence="1" type="ORF">HG543_11135</name>
</gene>
<organism evidence="1 2">
    <name type="scientific">Pyxidicoccus fallax</name>
    <dbReference type="NCBI Taxonomy" id="394095"/>
    <lineage>
        <taxon>Bacteria</taxon>
        <taxon>Pseudomonadati</taxon>
        <taxon>Myxococcota</taxon>
        <taxon>Myxococcia</taxon>
        <taxon>Myxococcales</taxon>
        <taxon>Cystobacterineae</taxon>
        <taxon>Myxococcaceae</taxon>
        <taxon>Pyxidicoccus</taxon>
    </lineage>
</organism>
<sequence length="83" mass="9070">MPREVKDGDGVTWSCIQAFSGLGESREKEEAAKVDGRRDRYHVVCTPSGGAKSVRVELPGDWETGLSDEALLKAIHSRQARDA</sequence>
<keyword evidence="2" id="KW-1185">Reference proteome</keyword>
<protein>
    <submittedName>
        <fullName evidence="1">Uncharacterized protein</fullName>
    </submittedName>
</protein>
<dbReference type="AlphaFoldDB" id="A0A848LEU5"/>
<dbReference type="RefSeq" id="WP_169344695.1">
    <property type="nucleotide sequence ID" value="NZ_JABBJJ010000038.1"/>
</dbReference>
<evidence type="ECO:0000313" key="1">
    <source>
        <dbReference type="EMBL" id="NMO15403.1"/>
    </source>
</evidence>
<dbReference type="EMBL" id="JABBJJ010000038">
    <property type="protein sequence ID" value="NMO15403.1"/>
    <property type="molecule type" value="Genomic_DNA"/>
</dbReference>
<comment type="caution">
    <text evidence="1">The sequence shown here is derived from an EMBL/GenBank/DDBJ whole genome shotgun (WGS) entry which is preliminary data.</text>
</comment>
<name>A0A848LEU5_9BACT</name>
<proteinExistence type="predicted"/>
<reference evidence="1 2" key="1">
    <citation type="submission" date="2020-04" db="EMBL/GenBank/DDBJ databases">
        <title>Draft genome of Pyxidicoccus fallax type strain.</title>
        <authorList>
            <person name="Whitworth D.E."/>
        </authorList>
    </citation>
    <scope>NUCLEOTIDE SEQUENCE [LARGE SCALE GENOMIC DNA]</scope>
    <source>
        <strain evidence="1 2">DSM 14698</strain>
    </source>
</reference>
<dbReference type="Proteomes" id="UP000518300">
    <property type="component" value="Unassembled WGS sequence"/>
</dbReference>